<evidence type="ECO:0000313" key="2">
    <source>
        <dbReference type="Proteomes" id="UP000183223"/>
    </source>
</evidence>
<sequence>MRSLHSHQKNRLIACVYVHTPAIRVSLETLLAFAEPMRQTAQALSQLVTADNVA</sequence>
<evidence type="ECO:0000313" key="1">
    <source>
        <dbReference type="EMBL" id="SCZ70518.1"/>
    </source>
</evidence>
<name>A0A1G5R9J2_PHOLU</name>
<protein>
    <submittedName>
        <fullName evidence="1">Uncharacterized protein</fullName>
    </submittedName>
</protein>
<dbReference type="RefSeq" id="WP_155416490.1">
    <property type="nucleotide sequence ID" value="NZ_CAWQXX010000019.1"/>
</dbReference>
<gene>
    <name evidence="1" type="ORF">SAMN02982990_03511</name>
</gene>
<accession>A0A1G5R9J2</accession>
<organism evidence="1 2">
    <name type="scientific">Photorhabdus luminescens</name>
    <name type="common">Xenorhabdus luminescens</name>
    <dbReference type="NCBI Taxonomy" id="29488"/>
    <lineage>
        <taxon>Bacteria</taxon>
        <taxon>Pseudomonadati</taxon>
        <taxon>Pseudomonadota</taxon>
        <taxon>Gammaproteobacteria</taxon>
        <taxon>Enterobacterales</taxon>
        <taxon>Morganellaceae</taxon>
        <taxon>Photorhabdus</taxon>
    </lineage>
</organism>
<dbReference type="Proteomes" id="UP000183223">
    <property type="component" value="Unassembled WGS sequence"/>
</dbReference>
<reference evidence="2" key="1">
    <citation type="submission" date="2016-10" db="EMBL/GenBank/DDBJ databases">
        <authorList>
            <person name="Varghese N."/>
            <person name="Submissions S."/>
        </authorList>
    </citation>
    <scope>NUCLEOTIDE SEQUENCE [LARGE SCALE GENOMIC DNA]</scope>
    <source>
        <strain evidence="2">ATCC 29999</strain>
    </source>
</reference>
<proteinExistence type="predicted"/>
<dbReference type="GeneID" id="45658859"/>
<dbReference type="AlphaFoldDB" id="A0A1G5R9J2"/>
<keyword evidence="2" id="KW-1185">Reference proteome</keyword>
<dbReference type="EMBL" id="FMWJ01000020">
    <property type="protein sequence ID" value="SCZ70518.1"/>
    <property type="molecule type" value="Genomic_DNA"/>
</dbReference>